<evidence type="ECO:0000256" key="3">
    <source>
        <dbReference type="ARBA" id="ARBA00022723"/>
    </source>
</evidence>
<dbReference type="RefSeq" id="WP_092010096.1">
    <property type="nucleotide sequence ID" value="NZ_FOYW01000001.1"/>
</dbReference>
<keyword evidence="7" id="KW-1185">Reference proteome</keyword>
<dbReference type="PANTHER" id="PTHR36438:SF1">
    <property type="entry name" value="IRON-SULFUR CLUSTER REPAIR PROTEIN YTFE"/>
    <property type="match status" value="1"/>
</dbReference>
<dbReference type="Gene3D" id="1.20.120.520">
    <property type="entry name" value="nmb1532 protein domain like"/>
    <property type="match status" value="1"/>
</dbReference>
<reference evidence="6 7" key="1">
    <citation type="submission" date="2016-10" db="EMBL/GenBank/DDBJ databases">
        <authorList>
            <person name="de Groot N.N."/>
        </authorList>
    </citation>
    <scope>NUCLEOTIDE SEQUENCE [LARGE SCALE GENOMIC DNA]</scope>
    <source>
        <strain evidence="6 7">CGMCC 1.9167</strain>
    </source>
</reference>
<dbReference type="STRING" id="650891.SAMN05216203_1386"/>
<dbReference type="EMBL" id="FOYW01000001">
    <property type="protein sequence ID" value="SFR56135.1"/>
    <property type="molecule type" value="Genomic_DNA"/>
</dbReference>
<dbReference type="OrthoDB" id="9797132at2"/>
<dbReference type="CDD" id="cd12108">
    <property type="entry name" value="Hr-like"/>
    <property type="match status" value="1"/>
</dbReference>
<keyword evidence="4" id="KW-0408">Iron</keyword>
<evidence type="ECO:0000313" key="6">
    <source>
        <dbReference type="EMBL" id="SFR56135.1"/>
    </source>
</evidence>
<organism evidence="6 7">
    <name type="scientific">Marinobacter daqiaonensis</name>
    <dbReference type="NCBI Taxonomy" id="650891"/>
    <lineage>
        <taxon>Bacteria</taxon>
        <taxon>Pseudomonadati</taxon>
        <taxon>Pseudomonadota</taxon>
        <taxon>Gammaproteobacteria</taxon>
        <taxon>Pseudomonadales</taxon>
        <taxon>Marinobacteraceae</taxon>
        <taxon>Marinobacter</taxon>
    </lineage>
</organism>
<protein>
    <submittedName>
        <fullName evidence="6">Regulator of cell morphogenesis and NO signaling</fullName>
    </submittedName>
</protein>
<accession>A0A1I6HNW1</accession>
<evidence type="ECO:0000256" key="4">
    <source>
        <dbReference type="ARBA" id="ARBA00023004"/>
    </source>
</evidence>
<evidence type="ECO:0000313" key="7">
    <source>
        <dbReference type="Proteomes" id="UP000198644"/>
    </source>
</evidence>
<dbReference type="GO" id="GO:0005737">
    <property type="term" value="C:cytoplasm"/>
    <property type="evidence" value="ECO:0007669"/>
    <property type="project" value="UniProtKB-SubCell"/>
</dbReference>
<gene>
    <name evidence="6" type="ORF">SAMN05216203_1386</name>
</gene>
<name>A0A1I6HNW1_9GAMM</name>
<keyword evidence="2" id="KW-0963">Cytoplasm</keyword>
<evidence type="ECO:0000256" key="1">
    <source>
        <dbReference type="ARBA" id="ARBA00004496"/>
    </source>
</evidence>
<sequence length="160" mass="17975">MTTQASLESTSNEELIEHILTRFHDTHREQLPELIQLSERVERVHGGHPDCPAGLSAHLRNVSEELETHMAKEEKILFPMITRGMGAMAAGPVSVMRSEHEEHSAALERLHTLTNGLTLPEGACRSWQRLYSGLTAFCDDLREHIQLENGLLFSRIDGQS</sequence>
<evidence type="ECO:0000256" key="2">
    <source>
        <dbReference type="ARBA" id="ARBA00022490"/>
    </source>
</evidence>
<dbReference type="Proteomes" id="UP000198644">
    <property type="component" value="Unassembled WGS sequence"/>
</dbReference>
<dbReference type="InterPro" id="IPR019903">
    <property type="entry name" value="RIC_family"/>
</dbReference>
<dbReference type="GO" id="GO:0046872">
    <property type="term" value="F:metal ion binding"/>
    <property type="evidence" value="ECO:0007669"/>
    <property type="project" value="UniProtKB-KW"/>
</dbReference>
<proteinExistence type="predicted"/>
<dbReference type="AlphaFoldDB" id="A0A1I6HNW1"/>
<evidence type="ECO:0000259" key="5">
    <source>
        <dbReference type="Pfam" id="PF01814"/>
    </source>
</evidence>
<dbReference type="PANTHER" id="PTHR36438">
    <property type="entry name" value="IRON-SULFUR CLUSTER REPAIR PROTEIN YTFE"/>
    <property type="match status" value="1"/>
</dbReference>
<comment type="subcellular location">
    <subcellularLocation>
        <location evidence="1">Cytoplasm</location>
    </subcellularLocation>
</comment>
<feature type="domain" description="Hemerythrin-like" evidence="5">
    <location>
        <begin position="17"/>
        <end position="155"/>
    </location>
</feature>
<dbReference type="Pfam" id="PF01814">
    <property type="entry name" value="Hemerythrin"/>
    <property type="match status" value="1"/>
</dbReference>
<dbReference type="InterPro" id="IPR012312">
    <property type="entry name" value="Hemerythrin-like"/>
</dbReference>
<keyword evidence="3" id="KW-0479">Metal-binding</keyword>